<feature type="transmembrane region" description="Helical" evidence="1">
    <location>
        <begin position="68"/>
        <end position="87"/>
    </location>
</feature>
<name>A0ABQ0RNF9_GLUNI</name>
<sequence>MAAATSLTARVSAGHRALGIGSLCLAAAHLLVLAVLPHTLWWTLALLAMAVWCVKCSWCVLRGGSPMSLLVMSALMGASHVAMVIGMPWFTGHHGAHAGHGTHHAPVMLGIAAAEFLVMFGAAWLSRHTAGSVPRRADQPDSSEPAALPA</sequence>
<feature type="transmembrane region" description="Helical" evidence="1">
    <location>
        <begin position="17"/>
        <end position="36"/>
    </location>
</feature>
<dbReference type="Proteomes" id="UP000316242">
    <property type="component" value="Unassembled WGS sequence"/>
</dbReference>
<accession>A0ABQ0RNF9</accession>
<protein>
    <recommendedName>
        <fullName evidence="4">DUF5134 domain-containing protein</fullName>
    </recommendedName>
</protein>
<proteinExistence type="predicted"/>
<evidence type="ECO:0000256" key="1">
    <source>
        <dbReference type="SAM" id="Phobius"/>
    </source>
</evidence>
<dbReference type="EMBL" id="BJNE01000012">
    <property type="protein sequence ID" value="GEC13352.1"/>
    <property type="molecule type" value="Genomic_DNA"/>
</dbReference>
<keyword evidence="3" id="KW-1185">Reference proteome</keyword>
<keyword evidence="1" id="KW-0812">Transmembrane</keyword>
<reference evidence="2 3" key="1">
    <citation type="submission" date="2019-06" db="EMBL/GenBank/DDBJ databases">
        <title>Whole genome shotgun sequence of Glutamicibacter nicotianae NBRC 14234.</title>
        <authorList>
            <person name="Hosoyama A."/>
            <person name="Uohara A."/>
            <person name="Ohji S."/>
            <person name="Ichikawa N."/>
        </authorList>
    </citation>
    <scope>NUCLEOTIDE SEQUENCE [LARGE SCALE GENOMIC DNA]</scope>
    <source>
        <strain evidence="2 3">NBRC 14234</strain>
    </source>
</reference>
<evidence type="ECO:0008006" key="4">
    <source>
        <dbReference type="Google" id="ProtNLM"/>
    </source>
</evidence>
<keyword evidence="1" id="KW-1133">Transmembrane helix</keyword>
<comment type="caution">
    <text evidence="2">The sequence shown here is derived from an EMBL/GenBank/DDBJ whole genome shotgun (WGS) entry which is preliminary data.</text>
</comment>
<evidence type="ECO:0000313" key="2">
    <source>
        <dbReference type="EMBL" id="GEC13352.1"/>
    </source>
</evidence>
<feature type="transmembrane region" description="Helical" evidence="1">
    <location>
        <begin position="42"/>
        <end position="61"/>
    </location>
</feature>
<dbReference type="RefSeq" id="WP_141358425.1">
    <property type="nucleotide sequence ID" value="NZ_BAAAWM010000001.1"/>
</dbReference>
<organism evidence="2 3">
    <name type="scientific">Glutamicibacter nicotianae</name>
    <name type="common">Arthrobacter nicotianae</name>
    <dbReference type="NCBI Taxonomy" id="37929"/>
    <lineage>
        <taxon>Bacteria</taxon>
        <taxon>Bacillati</taxon>
        <taxon>Actinomycetota</taxon>
        <taxon>Actinomycetes</taxon>
        <taxon>Micrococcales</taxon>
        <taxon>Micrococcaceae</taxon>
        <taxon>Glutamicibacter</taxon>
    </lineage>
</organism>
<keyword evidence="1" id="KW-0472">Membrane</keyword>
<evidence type="ECO:0000313" key="3">
    <source>
        <dbReference type="Proteomes" id="UP000316242"/>
    </source>
</evidence>
<gene>
    <name evidence="2" type="ORF">ANI01nite_25550</name>
</gene>
<feature type="transmembrane region" description="Helical" evidence="1">
    <location>
        <begin position="107"/>
        <end position="126"/>
    </location>
</feature>